<dbReference type="InterPro" id="IPR036390">
    <property type="entry name" value="WH_DNA-bd_sf"/>
</dbReference>
<sequence>ILQKYKRRGISCMFPWQVECLLLEDVLSGQNLVYSAPTSAGKTLVAEILVLKTVLEKRRKVIIILPFISVVREKVLYLQDILTGSGIRVEGFMGSYNPPGGFRAVHVAICTIEKANSLVNRLLEEKNFDKIGCVVVDELHLIGDPQRGYLLELLLTKIKYICSRGAAEVQVVGMSATLPNLNDLANWLNATLYKTDFRPIPLKEFLKIGRKVLDSKELRFSHEINSTLDIKCKQLFFQDDPGDVIYLCVDTILKGFSILVFCSTKNWCETMAQQIAVEIRRIGKSQNESALKLREQLNSEAISDILEQLKKCPVGLESSLERSISFAVGYHHAGLTMDERDIIEGAFRKNILKVIVATSTLSSGVNLPARRVIVRSPSFAGRRMDILSYKQMIGRAGRMGKDTEGESYLICTEEDRHFGEQLVKSELPAVASCLGQGNLSSSLKRALVEVIASGMVSNRSQVLEYTSCTLLAATSSQDILEKTIKSCLIYLEKNNFINSETNSDGMIASPLAVACLSSSMSPDQAIILLKELDKARQCFVLESDLHAIYQVTPFSVCDHVSIDWMKMFTIWEGLSLNLQKVGKLVGVEEGFFIKAMRSAINLNSDKYVRKLSVHKRFYTALALQELINEVPLKEVAEKFGCNKGILQTLQQSASTFSGMVTIFCRKLGWKALEVVLAELGARIQFGVQRELLALMQLDCMTGVLARSLYNAGIETLTDLAHAHIREIRIAIKAATPFVSVEEHFYSEHSDVTEPSERKTICLPGRPGLTEVEVADLLLHEARTYLTRALGAQNVNWNDEDEESIYNQSTLSPTEWSSRRASSCMPTTDNKGHSQLIFNNHIDKNPSDTEHPKSESNLNLPKNESSIKRDNEERNNIQKDLVKEIIKVEASLNQTENIIYNVNEVLVPETQDFNISALEDSTAINSFKIADVDFVSKPKFVTNISENFSLKFSESCLVPQNIIENKSKKYSMDCTINAFENMSKRLENSSTPIGSPELKDVGVADKKCAVNCENTISSLGNNRSYDLFDSPLESNSRNIEVATNQTFLEDMDPNLGGDSLLQVSFGQEINGLMEEVISKKPEEVCPLVQPTSSEIVISKEKEKPKNTVMESFLIDAFDDTFDAPIQEETIKVLLKDFRVHEQPSVSKDEVMNISDLRSEDLFIKSPHSKSKLKDKSPSKYPSIGISIIKQSKSPQRMQGNTNICVEQNQGGHYLGNDNKITAVGNAITINQELDINKESSNLESFNNGSVKACSETSLIKEFLSSMLNRKEAAFSLQFEDVAEEQAQIIDCGCFNTIKSLMEMKQIKLWGYETKVQLKLLSKCCNVMVGCELFDVSVARWLLVPDEKIYSLRELVRSTLKPKCRLTSSISASFFAFAAAAANKYNVTSNIQDSQLSQETMMIWQLHNVLLNKLKHYNLLQVFREVEMPAQFILMNMEISGIKFNRKEVQELWSKVEITMKILENKAFQIANKKFNLASRNDLKKNLTFLFYSLLLQIKELLKIKTDVEINHPLTVIVRNWRKLSSLKSRTLSQLLMTKMTDDRLFAECCTRTQTGRVNIYDPSLQNVPRDFSVDDVLFSVRSTFTPAEGNVLLSADFCQLELRILAHYSGDSLLTEMIKSDLDVFISIASGWFNVHHSQVNQEMRHQTKQICYGILYGMGDHALGEVLGVSTAEAAELAAKFRLRYPGVGRFIEQTVEECRKVGYVNTLTGRYRRLPHINSSKTAERLQAERQAVNSQIQGSAADIAKKAMVNIEKRLTQVFPNRTNVLQKGGEAAHLVLQLHDELLYEVAENNVHMMSRIVKEEMENTFHLNVPLTVVVKIGKSWGQLKRTEI</sequence>
<dbReference type="eggNOG" id="KOG0950">
    <property type="taxonomic scope" value="Eukaryota"/>
</dbReference>
<keyword evidence="4" id="KW-0067">ATP-binding</keyword>
<dbReference type="VEuPathDB" id="VectorBase:RPRC015459"/>
<evidence type="ECO:0000256" key="3">
    <source>
        <dbReference type="ARBA" id="ARBA00022763"/>
    </source>
</evidence>
<dbReference type="Pfam" id="PF00476">
    <property type="entry name" value="DNA_pol_A"/>
    <property type="match status" value="1"/>
</dbReference>
<evidence type="ECO:0000256" key="1">
    <source>
        <dbReference type="ARBA" id="ARBA00004123"/>
    </source>
</evidence>
<dbReference type="SMART" id="SM00487">
    <property type="entry name" value="DEXDc"/>
    <property type="match status" value="1"/>
</dbReference>
<evidence type="ECO:0000313" key="9">
    <source>
        <dbReference type="Proteomes" id="UP000015103"/>
    </source>
</evidence>
<dbReference type="SMART" id="SM00482">
    <property type="entry name" value="POLAc"/>
    <property type="match status" value="1"/>
</dbReference>
<dbReference type="FunCoup" id="T1IGP0">
    <property type="interactions" value="682"/>
</dbReference>
<proteinExistence type="predicted"/>
<evidence type="ECO:0000256" key="6">
    <source>
        <dbReference type="ARBA" id="ARBA00023242"/>
    </source>
</evidence>
<dbReference type="InterPro" id="IPR036397">
    <property type="entry name" value="RNaseH_sf"/>
</dbReference>
<dbReference type="SUPFAM" id="SSF56672">
    <property type="entry name" value="DNA/RNA polymerases"/>
    <property type="match status" value="1"/>
</dbReference>
<dbReference type="InParanoid" id="T1IGP0"/>
<dbReference type="InterPro" id="IPR043502">
    <property type="entry name" value="DNA/RNA_pol_sf"/>
</dbReference>
<dbReference type="STRING" id="13249.T1IGP0"/>
<keyword evidence="9" id="KW-1185">Reference proteome</keyword>
<dbReference type="Pfam" id="PF00270">
    <property type="entry name" value="DEAD"/>
    <property type="match status" value="1"/>
</dbReference>
<reference evidence="8" key="1">
    <citation type="submission" date="2015-05" db="UniProtKB">
        <authorList>
            <consortium name="EnsemblMetazoa"/>
        </authorList>
    </citation>
    <scope>IDENTIFICATION</scope>
</reference>
<dbReference type="PROSITE" id="PS51194">
    <property type="entry name" value="HELICASE_CTER"/>
    <property type="match status" value="1"/>
</dbReference>
<feature type="compositionally biased region" description="Polar residues" evidence="7">
    <location>
        <begin position="854"/>
        <end position="863"/>
    </location>
</feature>
<dbReference type="CDD" id="cd18026">
    <property type="entry name" value="DEXHc_POLQ-like"/>
    <property type="match status" value="1"/>
</dbReference>
<keyword evidence="3" id="KW-0227">DNA damage</keyword>
<dbReference type="PANTHER" id="PTHR10133:SF62">
    <property type="entry name" value="DNA POLYMERASE THETA"/>
    <property type="match status" value="1"/>
</dbReference>
<dbReference type="Pfam" id="PF21099">
    <property type="entry name" value="POLQ_helical"/>
    <property type="match status" value="1"/>
</dbReference>
<dbReference type="Gene3D" id="1.10.3380.20">
    <property type="match status" value="1"/>
</dbReference>
<dbReference type="SUPFAM" id="SSF46785">
    <property type="entry name" value="Winged helix' DNA-binding domain"/>
    <property type="match status" value="1"/>
</dbReference>
<dbReference type="InterPro" id="IPR027417">
    <property type="entry name" value="P-loop_NTPase"/>
</dbReference>
<organism evidence="8 9">
    <name type="scientific">Rhodnius prolixus</name>
    <name type="common">Triatomid bug</name>
    <dbReference type="NCBI Taxonomy" id="13249"/>
    <lineage>
        <taxon>Eukaryota</taxon>
        <taxon>Metazoa</taxon>
        <taxon>Ecdysozoa</taxon>
        <taxon>Arthropoda</taxon>
        <taxon>Hexapoda</taxon>
        <taxon>Insecta</taxon>
        <taxon>Pterygota</taxon>
        <taxon>Neoptera</taxon>
        <taxon>Paraneoptera</taxon>
        <taxon>Hemiptera</taxon>
        <taxon>Heteroptera</taxon>
        <taxon>Panheteroptera</taxon>
        <taxon>Cimicomorpha</taxon>
        <taxon>Reduviidae</taxon>
        <taxon>Triatominae</taxon>
        <taxon>Rhodnius</taxon>
    </lineage>
</organism>
<keyword evidence="5" id="KW-0234">DNA repair</keyword>
<dbReference type="PANTHER" id="PTHR10133">
    <property type="entry name" value="DNA POLYMERASE I"/>
    <property type="match status" value="1"/>
</dbReference>
<feature type="compositionally biased region" description="Polar residues" evidence="7">
    <location>
        <begin position="804"/>
        <end position="828"/>
    </location>
</feature>
<dbReference type="InterPro" id="IPR002298">
    <property type="entry name" value="DNA_polymerase_A"/>
</dbReference>
<dbReference type="PRINTS" id="PR00868">
    <property type="entry name" value="DNAPOLI"/>
</dbReference>
<evidence type="ECO:0000256" key="4">
    <source>
        <dbReference type="ARBA" id="ARBA00022840"/>
    </source>
</evidence>
<dbReference type="GO" id="GO:0006261">
    <property type="term" value="P:DNA-templated DNA replication"/>
    <property type="evidence" value="ECO:0007669"/>
    <property type="project" value="InterPro"/>
</dbReference>
<dbReference type="GO" id="GO:0097681">
    <property type="term" value="P:double-strand break repair via alternative nonhomologous end joining"/>
    <property type="evidence" value="ECO:0007669"/>
    <property type="project" value="TreeGrafter"/>
</dbReference>
<dbReference type="Pfam" id="PF20470">
    <property type="entry name" value="HTH_61"/>
    <property type="match status" value="1"/>
</dbReference>
<dbReference type="SMART" id="SM00490">
    <property type="entry name" value="HELICc"/>
    <property type="match status" value="1"/>
</dbReference>
<dbReference type="Gene3D" id="3.30.420.10">
    <property type="entry name" value="Ribonuclease H-like superfamily/Ribonuclease H"/>
    <property type="match status" value="1"/>
</dbReference>
<dbReference type="PROSITE" id="PS51192">
    <property type="entry name" value="HELICASE_ATP_BIND_1"/>
    <property type="match status" value="1"/>
</dbReference>
<evidence type="ECO:0000256" key="7">
    <source>
        <dbReference type="SAM" id="MobiDB-lite"/>
    </source>
</evidence>
<comment type="subcellular location">
    <subcellularLocation>
        <location evidence="1">Nucleus</location>
    </subcellularLocation>
</comment>
<keyword evidence="2" id="KW-0547">Nucleotide-binding</keyword>
<feature type="region of interest" description="Disordered" evidence="7">
    <location>
        <begin position="802"/>
        <end position="872"/>
    </location>
</feature>
<dbReference type="GO" id="GO:0003677">
    <property type="term" value="F:DNA binding"/>
    <property type="evidence" value="ECO:0007669"/>
    <property type="project" value="InterPro"/>
</dbReference>
<evidence type="ECO:0000313" key="8">
    <source>
        <dbReference type="EnsemblMetazoa" id="RPRC015459-PA"/>
    </source>
</evidence>
<dbReference type="HOGENOM" id="CLU_000818_0_0_1"/>
<dbReference type="InterPro" id="IPR014001">
    <property type="entry name" value="Helicase_ATP-bd"/>
</dbReference>
<dbReference type="Pfam" id="PF00271">
    <property type="entry name" value="Helicase_C"/>
    <property type="match status" value="1"/>
</dbReference>
<dbReference type="InterPro" id="IPR048960">
    <property type="entry name" value="POLQ-like_helical"/>
</dbReference>
<dbReference type="EnsemblMetazoa" id="RPRC015459-RA">
    <property type="protein sequence ID" value="RPRC015459-PA"/>
    <property type="gene ID" value="RPRC015459"/>
</dbReference>
<protein>
    <submittedName>
        <fullName evidence="8">Uncharacterized protein</fullName>
    </submittedName>
</protein>
<dbReference type="FunFam" id="3.40.50.300:FF:000813">
    <property type="entry name" value="helicase POLQ-like isoform X1"/>
    <property type="match status" value="1"/>
</dbReference>
<dbReference type="OMA" id="PRVACWL"/>
<dbReference type="Gene3D" id="1.20.1060.10">
    <property type="entry name" value="Taq DNA Polymerase, Chain T, domain 4"/>
    <property type="match status" value="1"/>
</dbReference>
<dbReference type="GO" id="GO:0003887">
    <property type="term" value="F:DNA-directed DNA polymerase activity"/>
    <property type="evidence" value="ECO:0007669"/>
    <property type="project" value="InterPro"/>
</dbReference>
<dbReference type="SUPFAM" id="SSF158702">
    <property type="entry name" value="Sec63 N-terminal domain-like"/>
    <property type="match status" value="1"/>
</dbReference>
<dbReference type="InterPro" id="IPR011545">
    <property type="entry name" value="DEAD/DEAH_box_helicase_dom"/>
</dbReference>
<dbReference type="GO" id="GO:0005524">
    <property type="term" value="F:ATP binding"/>
    <property type="evidence" value="ECO:0007669"/>
    <property type="project" value="UniProtKB-KW"/>
</dbReference>
<name>T1IGP0_RHOPR</name>
<dbReference type="CDD" id="cd08638">
    <property type="entry name" value="DNA_pol_A_theta"/>
    <property type="match status" value="1"/>
</dbReference>
<dbReference type="SUPFAM" id="SSF52540">
    <property type="entry name" value="P-loop containing nucleoside triphosphate hydrolases"/>
    <property type="match status" value="1"/>
</dbReference>
<keyword evidence="6" id="KW-0539">Nucleus</keyword>
<dbReference type="InterPro" id="IPR001650">
    <property type="entry name" value="Helicase_C-like"/>
</dbReference>
<dbReference type="GO" id="GO:0005634">
    <property type="term" value="C:nucleus"/>
    <property type="evidence" value="ECO:0007669"/>
    <property type="project" value="UniProtKB-SubCell"/>
</dbReference>
<dbReference type="Gene3D" id="3.40.50.300">
    <property type="entry name" value="P-loop containing nucleotide triphosphate hydrolases"/>
    <property type="match status" value="2"/>
</dbReference>
<dbReference type="Proteomes" id="UP000015103">
    <property type="component" value="Unassembled WGS sequence"/>
</dbReference>
<dbReference type="CDD" id="cd18795">
    <property type="entry name" value="SF2_C_Ski2"/>
    <property type="match status" value="1"/>
</dbReference>
<evidence type="ECO:0000256" key="2">
    <source>
        <dbReference type="ARBA" id="ARBA00022741"/>
    </source>
</evidence>
<dbReference type="Gene3D" id="3.30.70.370">
    <property type="match status" value="1"/>
</dbReference>
<feature type="compositionally biased region" description="Basic and acidic residues" evidence="7">
    <location>
        <begin position="840"/>
        <end position="853"/>
    </location>
</feature>
<dbReference type="EMBL" id="ACPB03021114">
    <property type="status" value="NOT_ANNOTATED_CDS"/>
    <property type="molecule type" value="Genomic_DNA"/>
</dbReference>
<accession>T1IGP0</accession>
<dbReference type="Gene3D" id="1.10.150.20">
    <property type="entry name" value="5' to 3' exonuclease, C-terminal subdomain"/>
    <property type="match status" value="1"/>
</dbReference>
<dbReference type="InterPro" id="IPR001098">
    <property type="entry name" value="DNA-dir_DNA_pol_A_palm_dom"/>
</dbReference>
<dbReference type="InterPro" id="IPR046931">
    <property type="entry name" value="HTH_61"/>
</dbReference>
<dbReference type="FunFam" id="1.10.150.20:FF:000002">
    <property type="entry name" value="DNA polymerase I"/>
    <property type="match status" value="1"/>
</dbReference>
<evidence type="ECO:0000256" key="5">
    <source>
        <dbReference type="ARBA" id="ARBA00023204"/>
    </source>
</evidence>